<dbReference type="SUPFAM" id="SSF103473">
    <property type="entry name" value="MFS general substrate transporter"/>
    <property type="match status" value="1"/>
</dbReference>
<evidence type="ECO:0000313" key="9">
    <source>
        <dbReference type="EMBL" id="GHA69298.1"/>
    </source>
</evidence>
<comment type="caution">
    <text evidence="9">The sequence shown here is derived from an EMBL/GenBank/DDBJ whole genome shotgun (WGS) entry which is preliminary data.</text>
</comment>
<keyword evidence="5 7" id="KW-0472">Membrane</keyword>
<dbReference type="PANTHER" id="PTHR23513:SF6">
    <property type="entry name" value="MAJOR FACILITATOR SUPERFAMILY ASSOCIATED DOMAIN-CONTAINING PROTEIN"/>
    <property type="match status" value="1"/>
</dbReference>
<evidence type="ECO:0000259" key="8">
    <source>
        <dbReference type="PROSITE" id="PS50850"/>
    </source>
</evidence>
<evidence type="ECO:0000256" key="2">
    <source>
        <dbReference type="ARBA" id="ARBA00022475"/>
    </source>
</evidence>
<sequence length="427" mass="43938">MRALLARRDVRLLVLARVIDMAGSNALWIAVGIRVKELTGSNSAAGLTFFAFILGTLGAPLGGALVDRLPRRPLLIVLNLAAAVLVLPLLLVHDRHSVWICYLVMTLYGLASGATSSAMSAFTQTLIAPEHLGDANGLLQTLLQGLRLVAPLMGAGVLSAFGLGPLVIGDATTFALAALLIALIRQREDPPEPTQQEADTQITAGFRYIAQTPTLRQFTIVAVLAIVAFGFSESVLFAVADAGLHRPPAFLGVLSSLQGVGAIAAGMAAAITMRRAGEARTVVLGLSCAAAGFLLSAVPSLLAVAPGTVLIGASLPCIVAGITTLFQRRTPAALMGRTDAALNVLTGAPQTAAIAAGAGLIALVDYRFVLAVMAVLMAASALYLATRATRQPSAGVSARLTHKPGEEAPESITTAPVGEAGVREQAR</sequence>
<feature type="transmembrane region" description="Helical" evidence="7">
    <location>
        <begin position="167"/>
        <end position="184"/>
    </location>
</feature>
<dbReference type="EMBL" id="BMVN01000069">
    <property type="protein sequence ID" value="GHA69298.1"/>
    <property type="molecule type" value="Genomic_DNA"/>
</dbReference>
<feature type="transmembrane region" description="Helical" evidence="7">
    <location>
        <begin position="73"/>
        <end position="91"/>
    </location>
</feature>
<evidence type="ECO:0000256" key="3">
    <source>
        <dbReference type="ARBA" id="ARBA00022692"/>
    </source>
</evidence>
<keyword evidence="2" id="KW-1003">Cell membrane</keyword>
<feature type="transmembrane region" description="Helical" evidence="7">
    <location>
        <begin position="282"/>
        <end position="303"/>
    </location>
</feature>
<dbReference type="InterPro" id="IPR011701">
    <property type="entry name" value="MFS"/>
</dbReference>
<feature type="transmembrane region" description="Helical" evidence="7">
    <location>
        <begin position="218"/>
        <end position="237"/>
    </location>
</feature>
<feature type="transmembrane region" description="Helical" evidence="7">
    <location>
        <begin position="309"/>
        <end position="328"/>
    </location>
</feature>
<feature type="domain" description="Major facilitator superfamily (MFS) profile" evidence="8">
    <location>
        <begin position="1"/>
        <end position="189"/>
    </location>
</feature>
<evidence type="ECO:0000256" key="5">
    <source>
        <dbReference type="ARBA" id="ARBA00023136"/>
    </source>
</evidence>
<evidence type="ECO:0000256" key="4">
    <source>
        <dbReference type="ARBA" id="ARBA00022989"/>
    </source>
</evidence>
<dbReference type="InterPro" id="IPR020846">
    <property type="entry name" value="MFS_dom"/>
</dbReference>
<evidence type="ECO:0000256" key="1">
    <source>
        <dbReference type="ARBA" id="ARBA00004651"/>
    </source>
</evidence>
<evidence type="ECO:0000313" key="10">
    <source>
        <dbReference type="Proteomes" id="UP000653644"/>
    </source>
</evidence>
<feature type="transmembrane region" description="Helical" evidence="7">
    <location>
        <begin position="368"/>
        <end position="385"/>
    </location>
</feature>
<comment type="subcellular location">
    <subcellularLocation>
        <location evidence="1">Cell membrane</location>
        <topology evidence="1">Multi-pass membrane protein</topology>
    </subcellularLocation>
</comment>
<dbReference type="InterPro" id="IPR036259">
    <property type="entry name" value="MFS_trans_sf"/>
</dbReference>
<keyword evidence="10" id="KW-1185">Reference proteome</keyword>
<evidence type="ECO:0000256" key="7">
    <source>
        <dbReference type="SAM" id="Phobius"/>
    </source>
</evidence>
<dbReference type="PANTHER" id="PTHR23513">
    <property type="entry name" value="INTEGRAL MEMBRANE EFFLUX PROTEIN-RELATED"/>
    <property type="match status" value="1"/>
</dbReference>
<name>A0ABQ3DF69_9ACTN</name>
<keyword evidence="4 7" id="KW-1133">Transmembrane helix</keyword>
<feature type="transmembrane region" description="Helical" evidence="7">
    <location>
        <begin position="340"/>
        <end position="362"/>
    </location>
</feature>
<accession>A0ABQ3DF69</accession>
<dbReference type="Proteomes" id="UP000653644">
    <property type="component" value="Unassembled WGS sequence"/>
</dbReference>
<proteinExistence type="predicted"/>
<dbReference type="RefSeq" id="WP_189894670.1">
    <property type="nucleotide sequence ID" value="NZ_BMVN01000069.1"/>
</dbReference>
<feature type="region of interest" description="Disordered" evidence="6">
    <location>
        <begin position="395"/>
        <end position="427"/>
    </location>
</feature>
<dbReference type="Gene3D" id="1.20.1250.20">
    <property type="entry name" value="MFS general substrate transporter like domains"/>
    <property type="match status" value="1"/>
</dbReference>
<dbReference type="CDD" id="cd06173">
    <property type="entry name" value="MFS_MefA_like"/>
    <property type="match status" value="1"/>
</dbReference>
<feature type="transmembrane region" description="Helical" evidence="7">
    <location>
        <begin position="45"/>
        <end position="66"/>
    </location>
</feature>
<evidence type="ECO:0000256" key="6">
    <source>
        <dbReference type="SAM" id="MobiDB-lite"/>
    </source>
</evidence>
<protein>
    <recommendedName>
        <fullName evidence="8">Major facilitator superfamily (MFS) profile domain-containing protein</fullName>
    </recommendedName>
</protein>
<feature type="transmembrane region" description="Helical" evidence="7">
    <location>
        <begin position="12"/>
        <end position="33"/>
    </location>
</feature>
<organism evidence="9 10">
    <name type="scientific">Streptomyces canarius</name>
    <dbReference type="NCBI Taxonomy" id="285453"/>
    <lineage>
        <taxon>Bacteria</taxon>
        <taxon>Bacillati</taxon>
        <taxon>Actinomycetota</taxon>
        <taxon>Actinomycetes</taxon>
        <taxon>Kitasatosporales</taxon>
        <taxon>Streptomycetaceae</taxon>
        <taxon>Streptomyces</taxon>
    </lineage>
</organism>
<gene>
    <name evidence="9" type="ORF">GCM10010345_86030</name>
</gene>
<feature type="transmembrane region" description="Helical" evidence="7">
    <location>
        <begin position="249"/>
        <end position="270"/>
    </location>
</feature>
<dbReference type="Pfam" id="PF07690">
    <property type="entry name" value="MFS_1"/>
    <property type="match status" value="1"/>
</dbReference>
<keyword evidence="3 7" id="KW-0812">Transmembrane</keyword>
<dbReference type="PROSITE" id="PS50850">
    <property type="entry name" value="MFS"/>
    <property type="match status" value="1"/>
</dbReference>
<reference evidence="10" key="1">
    <citation type="journal article" date="2019" name="Int. J. Syst. Evol. Microbiol.">
        <title>The Global Catalogue of Microorganisms (GCM) 10K type strain sequencing project: providing services to taxonomists for standard genome sequencing and annotation.</title>
        <authorList>
            <consortium name="The Broad Institute Genomics Platform"/>
            <consortium name="The Broad Institute Genome Sequencing Center for Infectious Disease"/>
            <person name="Wu L."/>
            <person name="Ma J."/>
        </authorList>
    </citation>
    <scope>NUCLEOTIDE SEQUENCE [LARGE SCALE GENOMIC DNA]</scope>
    <source>
        <strain evidence="10">JCM 4733</strain>
    </source>
</reference>